<dbReference type="EMBL" id="CP035758">
    <property type="protein sequence ID" value="QBD77085.1"/>
    <property type="molecule type" value="Genomic_DNA"/>
</dbReference>
<evidence type="ECO:0000256" key="1">
    <source>
        <dbReference type="ARBA" id="ARBA00022723"/>
    </source>
</evidence>
<name>A0A4P6JP92_KTERU</name>
<organism evidence="3 4">
    <name type="scientific">Ktedonosporobacter rubrisoli</name>
    <dbReference type="NCBI Taxonomy" id="2509675"/>
    <lineage>
        <taxon>Bacteria</taxon>
        <taxon>Bacillati</taxon>
        <taxon>Chloroflexota</taxon>
        <taxon>Ktedonobacteria</taxon>
        <taxon>Ktedonobacterales</taxon>
        <taxon>Ktedonosporobacteraceae</taxon>
        <taxon>Ktedonosporobacter</taxon>
    </lineage>
</organism>
<dbReference type="PANTHER" id="PTHR11820:SF114">
    <property type="entry name" value="4-HYDROXYPHENYLACETATE CATABOLISM PROTEIN"/>
    <property type="match status" value="1"/>
</dbReference>
<dbReference type="OrthoDB" id="9805307at2"/>
<sequence length="255" mass="28378">MKLARFLVNGSYHEGSLIAPDVLCDEAGREYSTDAVSFLPPVEPRTMIGLALNYKDHAQELSVALPAEPALFFKPLNTLVGHRGQVIYPQGIQYMHYENELAVVIGRRCRNVAEAEAFEVIRGYTIANELTIRDFVQNFYRPPVKAKGWDTFCPLGPYLVEGEIEDPHKLELRTYINGELRQCGNTQDMLRPIPALIAYITSFMTLEANDIILTGTPKGVSHIYPGDQMRLEIDGLGVLENTVVAEAATTSGEHI</sequence>
<reference evidence="3 4" key="1">
    <citation type="submission" date="2019-01" db="EMBL/GenBank/DDBJ databases">
        <title>Ktedonosporobacter rubrisoli SCAWS-G2.</title>
        <authorList>
            <person name="Huang Y."/>
            <person name="Yan B."/>
        </authorList>
    </citation>
    <scope>NUCLEOTIDE SEQUENCE [LARGE SCALE GENOMIC DNA]</scope>
    <source>
        <strain evidence="3 4">SCAWS-G2</strain>
    </source>
</reference>
<dbReference type="RefSeq" id="WP_129888148.1">
    <property type="nucleotide sequence ID" value="NZ_CP035758.1"/>
</dbReference>
<evidence type="ECO:0000313" key="3">
    <source>
        <dbReference type="EMBL" id="QBD77085.1"/>
    </source>
</evidence>
<dbReference type="GO" id="GO:0046872">
    <property type="term" value="F:metal ion binding"/>
    <property type="evidence" value="ECO:0007669"/>
    <property type="project" value="UniProtKB-KW"/>
</dbReference>
<proteinExistence type="predicted"/>
<gene>
    <name evidence="3" type="ORF">EPA93_14160</name>
</gene>
<accession>A0A4P6JP92</accession>
<dbReference type="NCBIfam" id="TIGR02303">
    <property type="entry name" value="HpaG-C-term"/>
    <property type="match status" value="1"/>
</dbReference>
<keyword evidence="1" id="KW-0479">Metal-binding</keyword>
<keyword evidence="4" id="KW-1185">Reference proteome</keyword>
<dbReference type="SUPFAM" id="SSF56529">
    <property type="entry name" value="FAH"/>
    <property type="match status" value="1"/>
</dbReference>
<dbReference type="Gene3D" id="2.30.30.370">
    <property type="entry name" value="FAH"/>
    <property type="match status" value="1"/>
</dbReference>
<dbReference type="PANTHER" id="PTHR11820">
    <property type="entry name" value="ACYLPYRUVASE"/>
    <property type="match status" value="1"/>
</dbReference>
<dbReference type="AlphaFoldDB" id="A0A4P6JP92"/>
<feature type="domain" description="Fumarylacetoacetase-like C-terminal" evidence="2">
    <location>
        <begin position="47"/>
        <end position="244"/>
    </location>
</feature>
<keyword evidence="3" id="KW-0413">Isomerase</keyword>
<dbReference type="Pfam" id="PF01557">
    <property type="entry name" value="FAA_hydrolase"/>
    <property type="match status" value="1"/>
</dbReference>
<dbReference type="InterPro" id="IPR012684">
    <property type="entry name" value="HPA_isomer/decarb_C"/>
</dbReference>
<evidence type="ECO:0000259" key="2">
    <source>
        <dbReference type="Pfam" id="PF01557"/>
    </source>
</evidence>
<dbReference type="GO" id="GO:1901023">
    <property type="term" value="P:4-hydroxyphenylacetate catabolic process"/>
    <property type="evidence" value="ECO:0007669"/>
    <property type="project" value="InterPro"/>
</dbReference>
<dbReference type="Gene3D" id="3.90.850.10">
    <property type="entry name" value="Fumarylacetoacetase-like, C-terminal domain"/>
    <property type="match status" value="1"/>
</dbReference>
<dbReference type="KEGG" id="kbs:EPA93_14160"/>
<dbReference type="Proteomes" id="UP000290365">
    <property type="component" value="Chromosome"/>
</dbReference>
<dbReference type="InterPro" id="IPR011234">
    <property type="entry name" value="Fumarylacetoacetase-like_C"/>
</dbReference>
<dbReference type="GO" id="GO:0018800">
    <property type="term" value="F:5-oxopent-3-ene-1,2,5-tricarboxylate decarboxylase activity"/>
    <property type="evidence" value="ECO:0007669"/>
    <property type="project" value="InterPro"/>
</dbReference>
<protein>
    <submittedName>
        <fullName evidence="3">2-hydroxyhepta-2,4-diene-1,7-dioate isomerase</fullName>
    </submittedName>
</protein>
<dbReference type="FunFam" id="3.90.850.10:FF:000002">
    <property type="entry name" value="2-hydroxyhepta-2,4-diene-1,7-dioate isomerase"/>
    <property type="match status" value="1"/>
</dbReference>
<dbReference type="InterPro" id="IPR036663">
    <property type="entry name" value="Fumarylacetoacetase_C_sf"/>
</dbReference>
<dbReference type="GO" id="GO:0008704">
    <property type="term" value="F:5-carboxymethyl-2-hydroxymuconate delta-isomerase activity"/>
    <property type="evidence" value="ECO:0007669"/>
    <property type="project" value="InterPro"/>
</dbReference>
<evidence type="ECO:0000313" key="4">
    <source>
        <dbReference type="Proteomes" id="UP000290365"/>
    </source>
</evidence>